<reference evidence="7 8" key="1">
    <citation type="submission" date="2016-10" db="EMBL/GenBank/DDBJ databases">
        <authorList>
            <person name="Cai Z."/>
        </authorList>
    </citation>
    <scope>NUCLEOTIDE SEQUENCE [LARGE SCALE GENOMIC DNA]</scope>
    <source>
        <strain evidence="7 8">CGMCC 1.10826</strain>
    </source>
</reference>
<dbReference type="SMART" id="SM00226">
    <property type="entry name" value="LMWPc"/>
    <property type="match status" value="1"/>
</dbReference>
<dbReference type="CDD" id="cd16343">
    <property type="entry name" value="LMWPTP"/>
    <property type="match status" value="1"/>
</dbReference>
<protein>
    <recommendedName>
        <fullName evidence="2">protein-tyrosine-phosphatase</fullName>
        <ecNumber evidence="2">3.1.3.48</ecNumber>
    </recommendedName>
</protein>
<dbReference type="RefSeq" id="WP_110852912.1">
    <property type="nucleotide sequence ID" value="NZ_QKLZ01000009.1"/>
</dbReference>
<evidence type="ECO:0000313" key="7">
    <source>
        <dbReference type="EMBL" id="SSA43996.1"/>
    </source>
</evidence>
<evidence type="ECO:0000256" key="4">
    <source>
        <dbReference type="ARBA" id="ARBA00022912"/>
    </source>
</evidence>
<keyword evidence="3" id="KW-0378">Hydrolase</keyword>
<evidence type="ECO:0000256" key="2">
    <source>
        <dbReference type="ARBA" id="ARBA00013064"/>
    </source>
</evidence>
<dbReference type="OrthoDB" id="9784339at2"/>
<keyword evidence="8" id="KW-1185">Reference proteome</keyword>
<gene>
    <name evidence="7" type="ORF">SAMN05216184_10956</name>
</gene>
<evidence type="ECO:0000313" key="8">
    <source>
        <dbReference type="Proteomes" id="UP000250222"/>
    </source>
</evidence>
<dbReference type="PRINTS" id="PR00719">
    <property type="entry name" value="LMWPTPASE"/>
</dbReference>
<dbReference type="Pfam" id="PF01451">
    <property type="entry name" value="LMWPc"/>
    <property type="match status" value="1"/>
</dbReference>
<feature type="active site" evidence="5">
    <location>
        <position position="16"/>
    </location>
</feature>
<dbReference type="EC" id="3.1.3.48" evidence="2"/>
<feature type="domain" description="Phosphotyrosine protein phosphatase I" evidence="6">
    <location>
        <begin position="4"/>
        <end position="157"/>
    </location>
</feature>
<keyword evidence="4" id="KW-0904">Protein phosphatase</keyword>
<sequence>MSRFTVSFVCTGNICRSPMGEVILRDLLEREGLADRVQVVSAGTGDWHVGGPADPRAVSTLKQYGLDGESHRAQQFARESFADVDLVLALDRGHERALRTLAPTPEDADKVRLLRSFDESAVATGELEVDDPYFGEDADFVNTYEEVLPACEGVVAHLREQLSLTR</sequence>
<comment type="similarity">
    <text evidence="1">Belongs to the low molecular weight phosphotyrosine protein phosphatase family.</text>
</comment>
<dbReference type="SUPFAM" id="SSF52788">
    <property type="entry name" value="Phosphotyrosine protein phosphatases I"/>
    <property type="match status" value="1"/>
</dbReference>
<dbReference type="Gene3D" id="3.40.50.2300">
    <property type="match status" value="1"/>
</dbReference>
<dbReference type="InterPro" id="IPR050438">
    <property type="entry name" value="LMW_PTPase"/>
</dbReference>
<feature type="active site" description="Proton donor" evidence="5">
    <location>
        <position position="131"/>
    </location>
</feature>
<dbReference type="Proteomes" id="UP000250222">
    <property type="component" value="Unassembled WGS sequence"/>
</dbReference>
<feature type="active site" description="Nucleophile" evidence="5">
    <location>
        <position position="10"/>
    </location>
</feature>
<dbReference type="InterPro" id="IPR023485">
    <property type="entry name" value="Ptyr_pPase"/>
</dbReference>
<dbReference type="InterPro" id="IPR017867">
    <property type="entry name" value="Tyr_phospatase_low_mol_wt"/>
</dbReference>
<dbReference type="InterPro" id="IPR036196">
    <property type="entry name" value="Ptyr_pPase_sf"/>
</dbReference>
<evidence type="ECO:0000256" key="5">
    <source>
        <dbReference type="PIRSR" id="PIRSR617867-1"/>
    </source>
</evidence>
<evidence type="ECO:0000256" key="1">
    <source>
        <dbReference type="ARBA" id="ARBA00011063"/>
    </source>
</evidence>
<name>A0A2Y9AIW7_9MICO</name>
<evidence type="ECO:0000259" key="6">
    <source>
        <dbReference type="SMART" id="SM00226"/>
    </source>
</evidence>
<dbReference type="GO" id="GO:0004725">
    <property type="term" value="F:protein tyrosine phosphatase activity"/>
    <property type="evidence" value="ECO:0007669"/>
    <property type="project" value="UniProtKB-EC"/>
</dbReference>
<proteinExistence type="inferred from homology"/>
<evidence type="ECO:0000256" key="3">
    <source>
        <dbReference type="ARBA" id="ARBA00022801"/>
    </source>
</evidence>
<dbReference type="AlphaFoldDB" id="A0A2Y9AIW7"/>
<accession>A0A2Y9AIW7</accession>
<dbReference type="PANTHER" id="PTHR11717:SF7">
    <property type="entry name" value="LOW MOLECULAR WEIGHT PHOSPHOTYROSINE PROTEIN PHOSPHATASE"/>
    <property type="match status" value="1"/>
</dbReference>
<organism evidence="7 8">
    <name type="scientific">Georgenia satyanarayanai</name>
    <dbReference type="NCBI Taxonomy" id="860221"/>
    <lineage>
        <taxon>Bacteria</taxon>
        <taxon>Bacillati</taxon>
        <taxon>Actinomycetota</taxon>
        <taxon>Actinomycetes</taxon>
        <taxon>Micrococcales</taxon>
        <taxon>Bogoriellaceae</taxon>
        <taxon>Georgenia</taxon>
    </lineage>
</organism>
<dbReference type="EMBL" id="UETB01000009">
    <property type="protein sequence ID" value="SSA43996.1"/>
    <property type="molecule type" value="Genomic_DNA"/>
</dbReference>
<dbReference type="PANTHER" id="PTHR11717">
    <property type="entry name" value="LOW MOLECULAR WEIGHT PROTEIN TYROSINE PHOSPHATASE"/>
    <property type="match status" value="1"/>
</dbReference>